<evidence type="ECO:0000256" key="3">
    <source>
        <dbReference type="ARBA" id="ARBA00023163"/>
    </source>
</evidence>
<gene>
    <name evidence="6" type="ORF">GCM10017566_22620</name>
</gene>
<evidence type="ECO:0000256" key="1">
    <source>
        <dbReference type="ARBA" id="ARBA00023015"/>
    </source>
</evidence>
<sequence length="238" mass="26407">MPNSAAVPGRPRSRDAAGLPAVTPDGIIAAALDLTAHHGLESWTLRQLAAAVQAYPAVIYHHVGDRESVVRAVVDRVIGMFPLPSERLPWRDWFRALAVELRTVLSRYPGVARRISVQGLTPEAAAPSIDRGMCVLQLAGFGEESAEVYRFLTNVICHLISVEDEHTRHAEQHARDLAAWSRHSDDVTRPGLAAMSASLRAVAENPQRRETYFTDTFDYAIERCLDGIEARLEVIRRR</sequence>
<organism evidence="6 7">
    <name type="scientific">Amycolatopsis bartoniae</name>
    <dbReference type="NCBI Taxonomy" id="941986"/>
    <lineage>
        <taxon>Bacteria</taxon>
        <taxon>Bacillati</taxon>
        <taxon>Actinomycetota</taxon>
        <taxon>Actinomycetes</taxon>
        <taxon>Pseudonocardiales</taxon>
        <taxon>Pseudonocardiaceae</taxon>
        <taxon>Amycolatopsis</taxon>
    </lineage>
</organism>
<dbReference type="AlphaFoldDB" id="A0A8H9IR04"/>
<dbReference type="InterPro" id="IPR001647">
    <property type="entry name" value="HTH_TetR"/>
</dbReference>
<dbReference type="InterPro" id="IPR036271">
    <property type="entry name" value="Tet_transcr_reg_TetR-rel_C_sf"/>
</dbReference>
<dbReference type="OrthoDB" id="3173376at2"/>
<dbReference type="Gene3D" id="1.10.10.60">
    <property type="entry name" value="Homeodomain-like"/>
    <property type="match status" value="1"/>
</dbReference>
<dbReference type="GO" id="GO:0003677">
    <property type="term" value="F:DNA binding"/>
    <property type="evidence" value="ECO:0007669"/>
    <property type="project" value="UniProtKB-UniRule"/>
</dbReference>
<feature type="domain" description="HTH tetR-type" evidence="5">
    <location>
        <begin position="21"/>
        <end position="81"/>
    </location>
</feature>
<reference evidence="6" key="2">
    <citation type="submission" date="2020-09" db="EMBL/GenBank/DDBJ databases">
        <authorList>
            <person name="Sun Q."/>
            <person name="Zhou Y."/>
        </authorList>
    </citation>
    <scope>NUCLEOTIDE SEQUENCE</scope>
    <source>
        <strain evidence="6">CGMCC 4.7679</strain>
    </source>
</reference>
<dbReference type="Proteomes" id="UP000658656">
    <property type="component" value="Unassembled WGS sequence"/>
</dbReference>
<keyword evidence="7" id="KW-1185">Reference proteome</keyword>
<dbReference type="SUPFAM" id="SSF48498">
    <property type="entry name" value="Tetracyclin repressor-like, C-terminal domain"/>
    <property type="match status" value="1"/>
</dbReference>
<evidence type="ECO:0000259" key="5">
    <source>
        <dbReference type="PROSITE" id="PS50977"/>
    </source>
</evidence>
<keyword evidence="2 4" id="KW-0238">DNA-binding</keyword>
<evidence type="ECO:0000256" key="4">
    <source>
        <dbReference type="PROSITE-ProRule" id="PRU00335"/>
    </source>
</evidence>
<dbReference type="PROSITE" id="PS50977">
    <property type="entry name" value="HTH_TETR_2"/>
    <property type="match status" value="1"/>
</dbReference>
<name>A0A8H9IR04_9PSEU</name>
<evidence type="ECO:0000313" key="7">
    <source>
        <dbReference type="Proteomes" id="UP000658656"/>
    </source>
</evidence>
<protein>
    <submittedName>
        <fullName evidence="6">TetR family transcriptional regulator</fullName>
    </submittedName>
</protein>
<evidence type="ECO:0000313" key="6">
    <source>
        <dbReference type="EMBL" id="GHF48782.1"/>
    </source>
</evidence>
<dbReference type="Pfam" id="PF02909">
    <property type="entry name" value="TetR_C_1"/>
    <property type="match status" value="1"/>
</dbReference>
<reference evidence="6" key="1">
    <citation type="journal article" date="2014" name="Int. J. Syst. Evol. Microbiol.">
        <title>Complete genome sequence of Corynebacterium casei LMG S-19264T (=DSM 44701T), isolated from a smear-ripened cheese.</title>
        <authorList>
            <consortium name="US DOE Joint Genome Institute (JGI-PGF)"/>
            <person name="Walter F."/>
            <person name="Albersmeier A."/>
            <person name="Kalinowski J."/>
            <person name="Ruckert C."/>
        </authorList>
    </citation>
    <scope>NUCLEOTIDE SEQUENCE</scope>
    <source>
        <strain evidence="6">CGMCC 4.7679</strain>
    </source>
</reference>
<proteinExistence type="predicted"/>
<comment type="caution">
    <text evidence="6">The sequence shown here is derived from an EMBL/GenBank/DDBJ whole genome shotgun (WGS) entry which is preliminary data.</text>
</comment>
<dbReference type="Gene3D" id="1.10.357.10">
    <property type="entry name" value="Tetracycline Repressor, domain 2"/>
    <property type="match status" value="1"/>
</dbReference>
<dbReference type="InterPro" id="IPR009057">
    <property type="entry name" value="Homeodomain-like_sf"/>
</dbReference>
<keyword evidence="1" id="KW-0805">Transcription regulation</keyword>
<accession>A0A8H9IR04</accession>
<feature type="DNA-binding region" description="H-T-H motif" evidence="4">
    <location>
        <begin position="44"/>
        <end position="63"/>
    </location>
</feature>
<dbReference type="GO" id="GO:0045892">
    <property type="term" value="P:negative regulation of DNA-templated transcription"/>
    <property type="evidence" value="ECO:0007669"/>
    <property type="project" value="InterPro"/>
</dbReference>
<keyword evidence="3" id="KW-0804">Transcription</keyword>
<dbReference type="Pfam" id="PF00440">
    <property type="entry name" value="TetR_N"/>
    <property type="match status" value="1"/>
</dbReference>
<dbReference type="RefSeq" id="WP_145934714.1">
    <property type="nucleotide sequence ID" value="NZ_BNAV01000002.1"/>
</dbReference>
<dbReference type="EMBL" id="BNAV01000002">
    <property type="protein sequence ID" value="GHF48782.1"/>
    <property type="molecule type" value="Genomic_DNA"/>
</dbReference>
<dbReference type="SUPFAM" id="SSF46689">
    <property type="entry name" value="Homeodomain-like"/>
    <property type="match status" value="1"/>
</dbReference>
<evidence type="ECO:0000256" key="2">
    <source>
        <dbReference type="ARBA" id="ARBA00023125"/>
    </source>
</evidence>
<dbReference type="InterPro" id="IPR004111">
    <property type="entry name" value="Repressor_TetR_C"/>
</dbReference>